<dbReference type="Pfam" id="PF01095">
    <property type="entry name" value="Pectinesterase"/>
    <property type="match status" value="1"/>
</dbReference>
<dbReference type="GO" id="GO:0042545">
    <property type="term" value="P:cell wall modification"/>
    <property type="evidence" value="ECO:0007669"/>
    <property type="project" value="InterPro"/>
</dbReference>
<comment type="similarity">
    <text evidence="3">In the N-terminal section; belongs to the PMEI family.</text>
</comment>
<dbReference type="InterPro" id="IPR011050">
    <property type="entry name" value="Pectin_lyase_fold/virulence"/>
</dbReference>
<accession>A0A6A2XZ84</accession>
<dbReference type="EMBL" id="VEPZ02001561">
    <property type="protein sequence ID" value="KAE8667946.1"/>
    <property type="molecule type" value="Genomic_DNA"/>
</dbReference>
<dbReference type="UniPathway" id="UPA00545">
    <property type="reaction ID" value="UER00823"/>
</dbReference>
<evidence type="ECO:0000256" key="4">
    <source>
        <dbReference type="ARBA" id="ARBA00007786"/>
    </source>
</evidence>
<evidence type="ECO:0000256" key="7">
    <source>
        <dbReference type="ARBA" id="ARBA00022525"/>
    </source>
</evidence>
<evidence type="ECO:0000259" key="13">
    <source>
        <dbReference type="SMART" id="SM00856"/>
    </source>
</evidence>
<dbReference type="PROSITE" id="PS00503">
    <property type="entry name" value="PECTINESTERASE_2"/>
    <property type="match status" value="1"/>
</dbReference>
<dbReference type="SUPFAM" id="SSF51126">
    <property type="entry name" value="Pectin lyase-like"/>
    <property type="match status" value="1"/>
</dbReference>
<keyword evidence="10" id="KW-0961">Cell wall biogenesis/degradation</keyword>
<dbReference type="InterPro" id="IPR006501">
    <property type="entry name" value="Pectinesterase_inhib_dom"/>
</dbReference>
<dbReference type="CDD" id="cd15798">
    <property type="entry name" value="PMEI-like_3"/>
    <property type="match status" value="1"/>
</dbReference>
<evidence type="ECO:0000256" key="3">
    <source>
        <dbReference type="ARBA" id="ARBA00006027"/>
    </source>
</evidence>
<evidence type="ECO:0000256" key="5">
    <source>
        <dbReference type="ARBA" id="ARBA00013229"/>
    </source>
</evidence>
<dbReference type="FunFam" id="1.20.140.40:FF:000001">
    <property type="entry name" value="Pectinesterase"/>
    <property type="match status" value="1"/>
</dbReference>
<dbReference type="InterPro" id="IPR012334">
    <property type="entry name" value="Pectin_lyas_fold"/>
</dbReference>
<keyword evidence="12" id="KW-0732">Signal</keyword>
<comment type="subcellular location">
    <subcellularLocation>
        <location evidence="1">Secreted</location>
        <location evidence="1">Cell wall</location>
    </subcellularLocation>
</comment>
<comment type="pathway">
    <text evidence="2">Glycan metabolism; pectin degradation; 2-dehydro-3-deoxy-D-gluconate from pectin: step 1/5.</text>
</comment>
<evidence type="ECO:0000256" key="10">
    <source>
        <dbReference type="ARBA" id="ARBA00023316"/>
    </source>
</evidence>
<dbReference type="InterPro" id="IPR033131">
    <property type="entry name" value="Pectinesterase_Asp_AS"/>
</dbReference>
<dbReference type="InterPro" id="IPR000070">
    <property type="entry name" value="Pectinesterase_cat"/>
</dbReference>
<gene>
    <name evidence="14" type="ORF">F3Y22_tig00112352pilonHSYRG00014</name>
</gene>
<dbReference type="SUPFAM" id="SSF101148">
    <property type="entry name" value="Plant invertase/pectin methylesterase inhibitor"/>
    <property type="match status" value="1"/>
</dbReference>
<organism evidence="14 15">
    <name type="scientific">Hibiscus syriacus</name>
    <name type="common">Rose of Sharon</name>
    <dbReference type="NCBI Taxonomy" id="106335"/>
    <lineage>
        <taxon>Eukaryota</taxon>
        <taxon>Viridiplantae</taxon>
        <taxon>Streptophyta</taxon>
        <taxon>Embryophyta</taxon>
        <taxon>Tracheophyta</taxon>
        <taxon>Spermatophyta</taxon>
        <taxon>Magnoliopsida</taxon>
        <taxon>eudicotyledons</taxon>
        <taxon>Gunneridae</taxon>
        <taxon>Pentapetalae</taxon>
        <taxon>rosids</taxon>
        <taxon>malvids</taxon>
        <taxon>Malvales</taxon>
        <taxon>Malvaceae</taxon>
        <taxon>Malvoideae</taxon>
        <taxon>Hibiscus</taxon>
    </lineage>
</organism>
<evidence type="ECO:0000256" key="12">
    <source>
        <dbReference type="SAM" id="SignalP"/>
    </source>
</evidence>
<evidence type="ECO:0000256" key="9">
    <source>
        <dbReference type="ARBA" id="ARBA00023085"/>
    </source>
</evidence>
<dbReference type="Proteomes" id="UP000436088">
    <property type="component" value="Unassembled WGS sequence"/>
</dbReference>
<proteinExistence type="inferred from homology"/>
<dbReference type="PANTHER" id="PTHR31707">
    <property type="entry name" value="PECTINESTERASE"/>
    <property type="match status" value="1"/>
</dbReference>
<evidence type="ECO:0000256" key="1">
    <source>
        <dbReference type="ARBA" id="ARBA00004191"/>
    </source>
</evidence>
<sequence>MFGISVAVVVAVVVGMNHTSSKSNGNGDGRAETFPAVTSSKKELHALCQPVDYKKTCEQSLSQSNSTDTKELIRASFQAAVTEIKAVLSKSATIHELQTDEGTKDAFKVCQEVMGYAIDDLENSFKTLGEYDMTKIDDYLMNLKVWLSGAVTSQQTCIDSYEEKNGTAADKMRSLMNKSQELTSNSLHIVSGISSILKDLKIPGINNLDTTGLEPRDRKLSWSWFTDIFKRPNDEEIPFAKRKLFSSDDDDFAQWGGMESRHRKLSWSWFTDIFKRPNDEEIPFAKRKLFSSDDDDFAQWGGMESRHRKLSWSWFTDIFKRPDDEEIPFAKRKLFSSDDDDLAQRGGMESRHRKLSWIEELFKRTDDEKIPFSKRKLFSSDDDFPQWGGMEPRDRKLWWFVDIFKKPEDEIPVGLAKFNNRKLSSSDDDFPTWMNSGDRRLLQEADIKPNVVVAKYGSGKYDSINKALAEVPKNNPTRFVIYIKAGIYKEKVNITMGMANVMLIGDGPTKTVITGDLSSEVHKLTTFHTPTVAVNGKHFIAKNIGFDNTAGVAGQQAVALRSSGDMAAYYNCHFNGYQNTLFAHKERQYYRDCTISGTVDIIFGDGRSLFQNCQIIVRKPAPNQSCIITGHTRNDKKTLSAIVLQNCTISGDKDYLPVKDKNKAYLARPLKPYAITIIMQSQIDDIITPEGYTPMNGTVGLDTSFYAEIDNRGTGAKTEGRVKWGGIKHLDLKAAKKYTPRIFLESETWIPLTGIPCNPDLIQGMMLTTLKGTVSEFTLGMSDAGFEPRLASSALTGARFSITSQMNA</sequence>
<feature type="domain" description="Pectinesterase inhibitor" evidence="13">
    <location>
        <begin position="39"/>
        <end position="189"/>
    </location>
</feature>
<dbReference type="NCBIfam" id="TIGR01614">
    <property type="entry name" value="PME_inhib"/>
    <property type="match status" value="1"/>
</dbReference>
<dbReference type="EC" id="3.1.1.11" evidence="5"/>
<dbReference type="InterPro" id="IPR018040">
    <property type="entry name" value="Pectinesterase_Tyr_AS"/>
</dbReference>
<keyword evidence="15" id="KW-1185">Reference proteome</keyword>
<evidence type="ECO:0000256" key="11">
    <source>
        <dbReference type="PROSITE-ProRule" id="PRU10040"/>
    </source>
</evidence>
<dbReference type="GO" id="GO:0045490">
    <property type="term" value="P:pectin catabolic process"/>
    <property type="evidence" value="ECO:0007669"/>
    <property type="project" value="UniProtKB-UniPathway"/>
</dbReference>
<comment type="caution">
    <text evidence="14">The sequence shown here is derived from an EMBL/GenBank/DDBJ whole genome shotgun (WGS) entry which is preliminary data.</text>
</comment>
<dbReference type="AlphaFoldDB" id="A0A6A2XZ84"/>
<evidence type="ECO:0000256" key="6">
    <source>
        <dbReference type="ARBA" id="ARBA00022512"/>
    </source>
</evidence>
<feature type="chain" id="PRO_5025368184" description="pectinesterase" evidence="12">
    <location>
        <begin position="22"/>
        <end position="808"/>
    </location>
</feature>
<keyword evidence="6" id="KW-0134">Cell wall</keyword>
<dbReference type="SMART" id="SM00856">
    <property type="entry name" value="PMEI"/>
    <property type="match status" value="1"/>
</dbReference>
<dbReference type="Pfam" id="PF04043">
    <property type="entry name" value="PMEI"/>
    <property type="match status" value="1"/>
</dbReference>
<keyword evidence="8" id="KW-0378">Hydrolase</keyword>
<keyword evidence="9" id="KW-0063">Aspartyl esterase</keyword>
<dbReference type="GO" id="GO:0030599">
    <property type="term" value="F:pectinesterase activity"/>
    <property type="evidence" value="ECO:0007669"/>
    <property type="project" value="UniProtKB-EC"/>
</dbReference>
<name>A0A6A2XZ84_HIBSY</name>
<keyword evidence="7" id="KW-0964">Secreted</keyword>
<comment type="similarity">
    <text evidence="4">In the C-terminal section; belongs to the pectinesterase family.</text>
</comment>
<evidence type="ECO:0000256" key="8">
    <source>
        <dbReference type="ARBA" id="ARBA00022801"/>
    </source>
</evidence>
<reference evidence="14" key="1">
    <citation type="submission" date="2019-09" db="EMBL/GenBank/DDBJ databases">
        <title>Draft genome information of white flower Hibiscus syriacus.</title>
        <authorList>
            <person name="Kim Y.-M."/>
        </authorList>
    </citation>
    <scope>NUCLEOTIDE SEQUENCE [LARGE SCALE GENOMIC DNA]</scope>
    <source>
        <strain evidence="14">YM2019G1</strain>
    </source>
</reference>
<dbReference type="PROSITE" id="PS00800">
    <property type="entry name" value="PECTINESTERASE_1"/>
    <property type="match status" value="1"/>
</dbReference>
<evidence type="ECO:0000256" key="2">
    <source>
        <dbReference type="ARBA" id="ARBA00005184"/>
    </source>
</evidence>
<feature type="signal peptide" evidence="12">
    <location>
        <begin position="1"/>
        <end position="21"/>
    </location>
</feature>
<evidence type="ECO:0000313" key="15">
    <source>
        <dbReference type="Proteomes" id="UP000436088"/>
    </source>
</evidence>
<protein>
    <recommendedName>
        <fullName evidence="5">pectinesterase</fullName>
        <ecNumber evidence="5">3.1.1.11</ecNumber>
    </recommendedName>
</protein>
<feature type="active site" evidence="11">
    <location>
        <position position="600"/>
    </location>
</feature>
<dbReference type="InterPro" id="IPR035513">
    <property type="entry name" value="Invertase/methylesterase_inhib"/>
</dbReference>
<dbReference type="FunFam" id="2.160.20.10:FF:000029">
    <property type="entry name" value="Pectinesterase 4"/>
    <property type="match status" value="1"/>
</dbReference>
<dbReference type="Gene3D" id="2.160.20.10">
    <property type="entry name" value="Single-stranded right-handed beta-helix, Pectin lyase-like"/>
    <property type="match status" value="1"/>
</dbReference>
<dbReference type="GO" id="GO:0004857">
    <property type="term" value="F:enzyme inhibitor activity"/>
    <property type="evidence" value="ECO:0007669"/>
    <property type="project" value="InterPro"/>
</dbReference>
<dbReference type="Gene3D" id="1.20.140.40">
    <property type="entry name" value="Invertase/pectin methylesterase inhibitor family protein"/>
    <property type="match status" value="1"/>
</dbReference>
<evidence type="ECO:0000313" key="14">
    <source>
        <dbReference type="EMBL" id="KAE8667946.1"/>
    </source>
</evidence>